<keyword evidence="5 9" id="KW-0808">Transferase</keyword>
<comment type="catalytic activity">
    <reaction evidence="8 9">
        <text>geranylgeranyl diphosphate + L-cysteinyl-[protein] = S-geranylgeranyl-L-cysteinyl-[protein] + diphosphate</text>
        <dbReference type="Rhea" id="RHEA:21240"/>
        <dbReference type="Rhea" id="RHEA-COMP:10131"/>
        <dbReference type="Rhea" id="RHEA-COMP:11537"/>
        <dbReference type="ChEBI" id="CHEBI:29950"/>
        <dbReference type="ChEBI" id="CHEBI:33019"/>
        <dbReference type="ChEBI" id="CHEBI:57533"/>
        <dbReference type="ChEBI" id="CHEBI:86021"/>
        <dbReference type="EC" id="2.5.1.60"/>
    </reaction>
</comment>
<dbReference type="PROSITE" id="PS51147">
    <property type="entry name" value="PFTA"/>
    <property type="match status" value="4"/>
</dbReference>
<dbReference type="GO" id="GO:0005968">
    <property type="term" value="C:Rab-protein geranylgeranyltransferase complex"/>
    <property type="evidence" value="ECO:0007669"/>
    <property type="project" value="TreeGrafter"/>
</dbReference>
<organism evidence="10 11">
    <name type="scientific">Coptis chinensis</name>
    <dbReference type="NCBI Taxonomy" id="261450"/>
    <lineage>
        <taxon>Eukaryota</taxon>
        <taxon>Viridiplantae</taxon>
        <taxon>Streptophyta</taxon>
        <taxon>Embryophyta</taxon>
        <taxon>Tracheophyta</taxon>
        <taxon>Spermatophyta</taxon>
        <taxon>Magnoliopsida</taxon>
        <taxon>Ranunculales</taxon>
        <taxon>Ranunculaceae</taxon>
        <taxon>Coptidoideae</taxon>
        <taxon>Coptis</taxon>
    </lineage>
</organism>
<dbReference type="GO" id="GO:0004663">
    <property type="term" value="F:Rab geranylgeranyltransferase activity"/>
    <property type="evidence" value="ECO:0007669"/>
    <property type="project" value="UniProtKB-UniRule"/>
</dbReference>
<evidence type="ECO:0000256" key="9">
    <source>
        <dbReference type="RuleBase" id="RU367120"/>
    </source>
</evidence>
<dbReference type="GO" id="GO:0097354">
    <property type="term" value="P:prenylation"/>
    <property type="evidence" value="ECO:0007669"/>
    <property type="project" value="UniProtKB-UniRule"/>
</dbReference>
<evidence type="ECO:0000313" key="11">
    <source>
        <dbReference type="Proteomes" id="UP000631114"/>
    </source>
</evidence>
<evidence type="ECO:0000256" key="2">
    <source>
        <dbReference type="ARBA" id="ARBA00012656"/>
    </source>
</evidence>
<dbReference type="Proteomes" id="UP000631114">
    <property type="component" value="Unassembled WGS sequence"/>
</dbReference>
<dbReference type="InterPro" id="IPR001611">
    <property type="entry name" value="Leu-rich_rpt"/>
</dbReference>
<dbReference type="OrthoDB" id="1658at2759"/>
<evidence type="ECO:0000256" key="3">
    <source>
        <dbReference type="ARBA" id="ARBA00014772"/>
    </source>
</evidence>
<evidence type="ECO:0000256" key="7">
    <source>
        <dbReference type="ARBA" id="ARBA00031267"/>
    </source>
</evidence>
<dbReference type="SUPFAM" id="SSF52058">
    <property type="entry name" value="L domain-like"/>
    <property type="match status" value="1"/>
</dbReference>
<dbReference type="PANTHER" id="PTHR11129">
    <property type="entry name" value="PROTEIN FARNESYLTRANSFERASE ALPHA SUBUNIT/RAB GERANYLGERANYL TRANSFERASE ALPHA SUBUNIT"/>
    <property type="match status" value="1"/>
</dbReference>
<keyword evidence="4 9" id="KW-0637">Prenyltransferase</keyword>
<evidence type="ECO:0000256" key="5">
    <source>
        <dbReference type="ARBA" id="ARBA00022679"/>
    </source>
</evidence>
<comment type="function">
    <text evidence="9">Catalyzes the transfer of a geranyl-geranyl moiety from geranyl-geranyl pyrophosphate to cysteines occuring in specific C-terminal amino acid sequences.</text>
</comment>
<keyword evidence="6" id="KW-0677">Repeat</keyword>
<protein>
    <recommendedName>
        <fullName evidence="3 9">Geranylgeranyl transferase type-2 subunit alpha</fullName>
        <ecNumber evidence="2 9">2.5.1.60</ecNumber>
    </recommendedName>
    <alternativeName>
        <fullName evidence="7 9">Geranylgeranyl transferase type II subunit alpha</fullName>
    </alternativeName>
</protein>
<name>A0A835HND8_9MAGN</name>
<dbReference type="AlphaFoldDB" id="A0A835HND8"/>
<proteinExistence type="inferred from homology"/>
<dbReference type="FunFam" id="1.25.40.120:FF:000035">
    <property type="entry name" value="Geranylgeranyl transferase type-2 subunit alpha"/>
    <property type="match status" value="1"/>
</dbReference>
<dbReference type="Gene3D" id="3.80.10.10">
    <property type="entry name" value="Ribonuclease Inhibitor"/>
    <property type="match status" value="1"/>
</dbReference>
<dbReference type="InterPro" id="IPR002088">
    <property type="entry name" value="Prenyl_trans_a"/>
</dbReference>
<accession>A0A835HND8</accession>
<reference evidence="10 11" key="1">
    <citation type="submission" date="2020-10" db="EMBL/GenBank/DDBJ databases">
        <title>The Coptis chinensis genome and diversification of protoberbering-type alkaloids.</title>
        <authorList>
            <person name="Wang B."/>
            <person name="Shu S."/>
            <person name="Song C."/>
            <person name="Liu Y."/>
        </authorList>
    </citation>
    <scope>NUCLEOTIDE SEQUENCE [LARGE SCALE GENOMIC DNA]</scope>
    <source>
        <strain evidence="10">HL-2020</strain>
        <tissue evidence="10">Leaf</tissue>
    </source>
</reference>
<sequence length="601" mass="69410">MHGQPRKPLKQEEDSATIAKTATLRNLQSQLLHNHHNKIYTKEAVEISTKLLQLNPEHYTGWNYRKLAVEHNLKVNTDYESVKSILDEELGVVESGLRKNYKSYGAWHHRKWIVSKGYSSFDREFGLLDKFQKADPRNFHAWNYRRFVAELKNVPEEEELKYTTDMINNNFSNYSAWHHRSVILSKLLKQQARGFTSKENIMTEEYELVHQALFTEPADQSGWFYHLWLLEQTVIPDAPVLVSSWPIHGSGLMVSFERNIDDAALPTYRIFHSNNGAFPLILYFNQAVEGVSSSTVTVEYMFLKEDLIWRPLSVDNSRMSRAWITYLKFPDSEENSPKAYPVEVRLGHTKGIVSSSGSSYSFPSWFAFKVTLRCKASESAARGAGQKLLVWGEDRFRTFEAPTLDLSPILSLDHLRISKDHEPTASEWFVETVTKEIALFRELLLIMICKIGKLTLARLLMAHDTFMAYNTPFVYKKVNTEEVLELLTDLMKLDPTHSRYYKDVHSLVLMEKVVSNEKSLARHCFHYEEPGSPNLPNSVCLRLNNLSLSKIGSFEHLLWVQILDLSHNEIQSIEGEILLIQVFFLRLSGKSVVKISQKLFL</sequence>
<dbReference type="Gene3D" id="1.25.40.120">
    <property type="entry name" value="Protein prenylyltransferase"/>
    <property type="match status" value="1"/>
</dbReference>
<evidence type="ECO:0000256" key="8">
    <source>
        <dbReference type="ARBA" id="ARBA00047658"/>
    </source>
</evidence>
<dbReference type="EMBL" id="JADFTS010000006">
    <property type="protein sequence ID" value="KAF9601422.1"/>
    <property type="molecule type" value="Genomic_DNA"/>
</dbReference>
<evidence type="ECO:0000256" key="4">
    <source>
        <dbReference type="ARBA" id="ARBA00022602"/>
    </source>
</evidence>
<comment type="caution">
    <text evidence="10">The sequence shown here is derived from an EMBL/GenBank/DDBJ whole genome shotgun (WGS) entry which is preliminary data.</text>
</comment>
<dbReference type="EC" id="2.5.1.60" evidence="2 9"/>
<evidence type="ECO:0000313" key="10">
    <source>
        <dbReference type="EMBL" id="KAF9601422.1"/>
    </source>
</evidence>
<dbReference type="PANTHER" id="PTHR11129:SF2">
    <property type="entry name" value="GERANYLGERANYL TRANSFERASE TYPE-2 SUBUNIT ALPHA"/>
    <property type="match status" value="1"/>
</dbReference>
<evidence type="ECO:0000256" key="1">
    <source>
        <dbReference type="ARBA" id="ARBA00006734"/>
    </source>
</evidence>
<comment type="similarity">
    <text evidence="1 9">Belongs to the protein prenyltransferase subunit alpha family.</text>
</comment>
<keyword evidence="11" id="KW-1185">Reference proteome</keyword>
<gene>
    <name evidence="10" type="ORF">IFM89_019855</name>
</gene>
<dbReference type="Pfam" id="PF01239">
    <property type="entry name" value="PPTA"/>
    <property type="match status" value="5"/>
</dbReference>
<dbReference type="InterPro" id="IPR032675">
    <property type="entry name" value="LRR_dom_sf"/>
</dbReference>
<evidence type="ECO:0000256" key="6">
    <source>
        <dbReference type="ARBA" id="ARBA00022737"/>
    </source>
</evidence>
<dbReference type="PROSITE" id="PS51450">
    <property type="entry name" value="LRR"/>
    <property type="match status" value="1"/>
</dbReference>
<dbReference type="SUPFAM" id="SSF48439">
    <property type="entry name" value="Protein prenylyltransferase"/>
    <property type="match status" value="1"/>
</dbReference>